<reference evidence="1" key="1">
    <citation type="submission" date="2022-04" db="EMBL/GenBank/DDBJ databases">
        <title>Genome of the entomopathogenic fungus Entomophthora muscae.</title>
        <authorList>
            <person name="Elya C."/>
            <person name="Lovett B.R."/>
            <person name="Lee E."/>
            <person name="Macias A.M."/>
            <person name="Hajek A.E."/>
            <person name="De Bivort B.L."/>
            <person name="Kasson M.T."/>
            <person name="De Fine Licht H.H."/>
            <person name="Stajich J.E."/>
        </authorList>
    </citation>
    <scope>NUCLEOTIDE SEQUENCE</scope>
    <source>
        <strain evidence="1">Berkeley</strain>
    </source>
</reference>
<proteinExistence type="predicted"/>
<name>A0ACC2RWE3_9FUNG</name>
<comment type="caution">
    <text evidence="1">The sequence shown here is derived from an EMBL/GenBank/DDBJ whole genome shotgun (WGS) entry which is preliminary data.</text>
</comment>
<keyword evidence="2" id="KW-1185">Reference proteome</keyword>
<evidence type="ECO:0000313" key="2">
    <source>
        <dbReference type="Proteomes" id="UP001165960"/>
    </source>
</evidence>
<dbReference type="EMBL" id="QTSX02006449">
    <property type="protein sequence ID" value="KAJ9054390.1"/>
    <property type="molecule type" value="Genomic_DNA"/>
</dbReference>
<dbReference type="Proteomes" id="UP001165960">
    <property type="component" value="Unassembled WGS sequence"/>
</dbReference>
<organism evidence="1 2">
    <name type="scientific">Entomophthora muscae</name>
    <dbReference type="NCBI Taxonomy" id="34485"/>
    <lineage>
        <taxon>Eukaryota</taxon>
        <taxon>Fungi</taxon>
        <taxon>Fungi incertae sedis</taxon>
        <taxon>Zoopagomycota</taxon>
        <taxon>Entomophthoromycotina</taxon>
        <taxon>Entomophthoromycetes</taxon>
        <taxon>Entomophthorales</taxon>
        <taxon>Entomophthoraceae</taxon>
        <taxon>Entomophthora</taxon>
    </lineage>
</organism>
<sequence>MATPQQETFLPIPKGDIPNGYIIYQDQLVLISVYNWLCLGQHDASVTLHQSDLSVKTQKLREYFSKVGYQVGNLEPCERRHNGIDHHHPSKDLGVYVKSSKITGKVRKHIEYKGVYCYMLGGAGQHQCGPGVRLRGV</sequence>
<protein>
    <submittedName>
        <fullName evidence="1">Uncharacterized protein</fullName>
    </submittedName>
</protein>
<accession>A0ACC2RWE3</accession>
<gene>
    <name evidence="1" type="ORF">DSO57_1015206</name>
</gene>
<evidence type="ECO:0000313" key="1">
    <source>
        <dbReference type="EMBL" id="KAJ9054390.1"/>
    </source>
</evidence>